<dbReference type="InterPro" id="IPR000835">
    <property type="entry name" value="HTH_MarR-typ"/>
</dbReference>
<evidence type="ECO:0000256" key="3">
    <source>
        <dbReference type="ARBA" id="ARBA00023163"/>
    </source>
</evidence>
<dbReference type="EMBL" id="AGWJ02000007">
    <property type="protein sequence ID" value="EHO85088.2"/>
    <property type="molecule type" value="Genomic_DNA"/>
</dbReference>
<dbReference type="Proteomes" id="UP000003233">
    <property type="component" value="Unassembled WGS sequence"/>
</dbReference>
<dbReference type="GO" id="GO:0003700">
    <property type="term" value="F:DNA-binding transcription factor activity"/>
    <property type="evidence" value="ECO:0007669"/>
    <property type="project" value="InterPro"/>
</dbReference>
<evidence type="ECO:0000313" key="6">
    <source>
        <dbReference type="Proteomes" id="UP000003233"/>
    </source>
</evidence>
<dbReference type="Pfam" id="PF01047">
    <property type="entry name" value="MarR"/>
    <property type="match status" value="1"/>
</dbReference>
<dbReference type="InterPro" id="IPR036390">
    <property type="entry name" value="WH_DNA-bd_sf"/>
</dbReference>
<evidence type="ECO:0000256" key="1">
    <source>
        <dbReference type="ARBA" id="ARBA00023015"/>
    </source>
</evidence>
<proteinExistence type="predicted"/>
<reference evidence="5 6" key="1">
    <citation type="submission" date="2012-07" db="EMBL/GenBank/DDBJ databases">
        <title>The Genome Sequence of Fusobacterium ulcerans 12_1B.</title>
        <authorList>
            <consortium name="The Broad Institute Genome Sequencing Platform"/>
            <person name="Earl A."/>
            <person name="Ward D."/>
            <person name="Feldgarden M."/>
            <person name="Gevers D."/>
            <person name="Strauss J."/>
            <person name="Ambrose C.E."/>
            <person name="Allen-Vercoe E."/>
            <person name="Walker B."/>
            <person name="Young S.K."/>
            <person name="Zeng Q."/>
            <person name="Gargeya S."/>
            <person name="Fitzgerald M."/>
            <person name="Haas B."/>
            <person name="Abouelleil A."/>
            <person name="Alvarado L."/>
            <person name="Arachchi H.M."/>
            <person name="Berlin A.M."/>
            <person name="Chapman S.B."/>
            <person name="Goldberg J."/>
            <person name="Griggs A."/>
            <person name="Gujja S."/>
            <person name="Hansen M."/>
            <person name="Howarth C."/>
            <person name="Imamovic A."/>
            <person name="Larimer J."/>
            <person name="McCowen C."/>
            <person name="Montmayeur A."/>
            <person name="Murphy C."/>
            <person name="Neiman D."/>
            <person name="Pearson M."/>
            <person name="Priest M."/>
            <person name="Roberts A."/>
            <person name="Saif S."/>
            <person name="Shea T."/>
            <person name="Sisk P."/>
            <person name="Sykes S."/>
            <person name="Wortman J."/>
            <person name="Nusbaum C."/>
            <person name="Birren B."/>
        </authorList>
    </citation>
    <scope>NUCLEOTIDE SEQUENCE [LARGE SCALE GENOMIC DNA]</scope>
    <source>
        <strain evidence="5 6">12_1B</strain>
    </source>
</reference>
<dbReference type="PANTHER" id="PTHR42756">
    <property type="entry name" value="TRANSCRIPTIONAL REGULATOR, MARR"/>
    <property type="match status" value="1"/>
</dbReference>
<dbReference type="SMART" id="SM00347">
    <property type="entry name" value="HTH_MARR"/>
    <property type="match status" value="1"/>
</dbReference>
<accession>H1PNL9</accession>
<keyword evidence="2" id="KW-0238">DNA-binding</keyword>
<dbReference type="PRINTS" id="PR00598">
    <property type="entry name" value="HTHMARR"/>
</dbReference>
<keyword evidence="3" id="KW-0804">Transcription</keyword>
<dbReference type="InterPro" id="IPR036388">
    <property type="entry name" value="WH-like_DNA-bd_sf"/>
</dbReference>
<dbReference type="PANTHER" id="PTHR42756:SF1">
    <property type="entry name" value="TRANSCRIPTIONAL REPRESSOR OF EMRAB OPERON"/>
    <property type="match status" value="1"/>
</dbReference>
<sequence>MNNRLNYLVIGSIFRSMDFFKNNLGNIFKKYDLIGTEFGILEAIHTLGPQPIQVLSKRILLTSGGMSYTKKQLIKKELIYEKICKEDKRICFVHLTDKGEKLISEVLKEHDIYLNKLLSNLNEEEKKIIFRLLKKIY</sequence>
<dbReference type="PROSITE" id="PS50995">
    <property type="entry name" value="HTH_MARR_2"/>
    <property type="match status" value="1"/>
</dbReference>
<keyword evidence="1" id="KW-0805">Transcription regulation</keyword>
<dbReference type="GO" id="GO:0003677">
    <property type="term" value="F:DNA binding"/>
    <property type="evidence" value="ECO:0007669"/>
    <property type="project" value="UniProtKB-KW"/>
</dbReference>
<keyword evidence="6" id="KW-1185">Reference proteome</keyword>
<evidence type="ECO:0000313" key="5">
    <source>
        <dbReference type="EMBL" id="EHO85088.2"/>
    </source>
</evidence>
<evidence type="ECO:0000256" key="2">
    <source>
        <dbReference type="ARBA" id="ARBA00023125"/>
    </source>
</evidence>
<comment type="caution">
    <text evidence="5">The sequence shown here is derived from an EMBL/GenBank/DDBJ whole genome shotgun (WGS) entry which is preliminary data.</text>
</comment>
<dbReference type="Gene3D" id="1.10.10.10">
    <property type="entry name" value="Winged helix-like DNA-binding domain superfamily/Winged helix DNA-binding domain"/>
    <property type="match status" value="1"/>
</dbReference>
<name>H1PNL9_9FUSO</name>
<organism evidence="5 6">
    <name type="scientific">Fusobacterium ulcerans 12-1B</name>
    <dbReference type="NCBI Taxonomy" id="457404"/>
    <lineage>
        <taxon>Bacteria</taxon>
        <taxon>Fusobacteriati</taxon>
        <taxon>Fusobacteriota</taxon>
        <taxon>Fusobacteriia</taxon>
        <taxon>Fusobacteriales</taxon>
        <taxon>Fusobacteriaceae</taxon>
        <taxon>Fusobacterium</taxon>
    </lineage>
</organism>
<evidence type="ECO:0000259" key="4">
    <source>
        <dbReference type="PROSITE" id="PS50995"/>
    </source>
</evidence>
<dbReference type="SUPFAM" id="SSF46785">
    <property type="entry name" value="Winged helix' DNA-binding domain"/>
    <property type="match status" value="1"/>
</dbReference>
<dbReference type="RefSeq" id="WP_016361754.1">
    <property type="nucleotide sequence ID" value="NZ_KE161007.1"/>
</dbReference>
<dbReference type="PATRIC" id="fig|457404.5.peg.1214"/>
<dbReference type="AlphaFoldDB" id="H1PNL9"/>
<dbReference type="HOGENOM" id="CLU_083287_27_2_0"/>
<gene>
    <name evidence="5" type="ORF">HMPREF0402_00012</name>
</gene>
<protein>
    <recommendedName>
        <fullName evidence="4">HTH marR-type domain-containing protein</fullName>
    </recommendedName>
</protein>
<feature type="domain" description="HTH marR-type" evidence="4">
    <location>
        <begin position="1"/>
        <end position="137"/>
    </location>
</feature>